<accession>A0A834WQD9</accession>
<dbReference type="OrthoDB" id="684963at2759"/>
<dbReference type="Proteomes" id="UP000634136">
    <property type="component" value="Unassembled WGS sequence"/>
</dbReference>
<gene>
    <name evidence="8" type="ORF">G2W53_013190</name>
</gene>
<comment type="subcellular location">
    <subcellularLocation>
        <location evidence="1">Nucleus</location>
    </subcellularLocation>
</comment>
<dbReference type="InterPro" id="IPR003657">
    <property type="entry name" value="WRKY_dom"/>
</dbReference>
<evidence type="ECO:0000256" key="2">
    <source>
        <dbReference type="ARBA" id="ARBA00023015"/>
    </source>
</evidence>
<dbReference type="AlphaFoldDB" id="A0A834WQD9"/>
<dbReference type="PROSITE" id="PS50811">
    <property type="entry name" value="WRKY"/>
    <property type="match status" value="1"/>
</dbReference>
<dbReference type="GO" id="GO:0000976">
    <property type="term" value="F:transcription cis-regulatory region binding"/>
    <property type="evidence" value="ECO:0007669"/>
    <property type="project" value="TreeGrafter"/>
</dbReference>
<proteinExistence type="predicted"/>
<keyword evidence="5" id="KW-0539">Nucleus</keyword>
<dbReference type="GO" id="GO:0005634">
    <property type="term" value="C:nucleus"/>
    <property type="evidence" value="ECO:0007669"/>
    <property type="project" value="UniProtKB-SubCell"/>
</dbReference>
<sequence>MMDEGIGGLIERACELARNLEWSYTNNQGDDVVLRCIDEILDTLNGARQRLTTSSVVITAGASSHHRDQALTTSYHQLIQMQQQQQVVRAARNTTPSRGGSIGREEKRTVMVPAPQYGNTEMPPDDGYTWRKYGQKEILGSNYPRAYYRCTHQKLYECPAKKQVQRQDNNPDIFAITYRGDHTCHMSSTAPSSSVPPPPQLLPLDLSPPTITTTTTIASPSSTSASVSHWLSSVQLSLLGPDAAAGPSASRFGGADNYPVVDMADAMFNSGSSSGNSMESLFPPAEGAATKWETGDDKKIN</sequence>
<keyword evidence="4" id="KW-0804">Transcription</keyword>
<dbReference type="SMART" id="SM00774">
    <property type="entry name" value="WRKY"/>
    <property type="match status" value="1"/>
</dbReference>
<dbReference type="GO" id="GO:0003700">
    <property type="term" value="F:DNA-binding transcription factor activity"/>
    <property type="evidence" value="ECO:0007669"/>
    <property type="project" value="InterPro"/>
</dbReference>
<evidence type="ECO:0000256" key="5">
    <source>
        <dbReference type="ARBA" id="ARBA00023242"/>
    </source>
</evidence>
<evidence type="ECO:0000256" key="4">
    <source>
        <dbReference type="ARBA" id="ARBA00023163"/>
    </source>
</evidence>
<evidence type="ECO:0000256" key="6">
    <source>
        <dbReference type="SAM" id="MobiDB-lite"/>
    </source>
</evidence>
<evidence type="ECO:0000313" key="9">
    <source>
        <dbReference type="Proteomes" id="UP000634136"/>
    </source>
</evidence>
<dbReference type="PANTHER" id="PTHR32096:SF146">
    <property type="entry name" value="WRKY TRANSCRIPTION FACTOR 19-RELATED"/>
    <property type="match status" value="1"/>
</dbReference>
<evidence type="ECO:0000313" key="8">
    <source>
        <dbReference type="EMBL" id="KAF7830857.1"/>
    </source>
</evidence>
<evidence type="ECO:0000256" key="1">
    <source>
        <dbReference type="ARBA" id="ARBA00004123"/>
    </source>
</evidence>
<feature type="region of interest" description="Disordered" evidence="6">
    <location>
        <begin position="269"/>
        <end position="301"/>
    </location>
</feature>
<dbReference type="InterPro" id="IPR044810">
    <property type="entry name" value="WRKY_plant"/>
</dbReference>
<keyword evidence="3" id="KW-0238">DNA-binding</keyword>
<organism evidence="8 9">
    <name type="scientific">Senna tora</name>
    <dbReference type="NCBI Taxonomy" id="362788"/>
    <lineage>
        <taxon>Eukaryota</taxon>
        <taxon>Viridiplantae</taxon>
        <taxon>Streptophyta</taxon>
        <taxon>Embryophyta</taxon>
        <taxon>Tracheophyta</taxon>
        <taxon>Spermatophyta</taxon>
        <taxon>Magnoliopsida</taxon>
        <taxon>eudicotyledons</taxon>
        <taxon>Gunneridae</taxon>
        <taxon>Pentapetalae</taxon>
        <taxon>rosids</taxon>
        <taxon>fabids</taxon>
        <taxon>Fabales</taxon>
        <taxon>Fabaceae</taxon>
        <taxon>Caesalpinioideae</taxon>
        <taxon>Cassia clade</taxon>
        <taxon>Senna</taxon>
    </lineage>
</organism>
<dbReference type="EMBL" id="JAAIUW010000005">
    <property type="protein sequence ID" value="KAF7830857.1"/>
    <property type="molecule type" value="Genomic_DNA"/>
</dbReference>
<name>A0A834WQD9_9FABA</name>
<keyword evidence="9" id="KW-1185">Reference proteome</keyword>
<comment type="caution">
    <text evidence="8">The sequence shown here is derived from an EMBL/GenBank/DDBJ whole genome shotgun (WGS) entry which is preliminary data.</text>
</comment>
<dbReference type="InterPro" id="IPR036576">
    <property type="entry name" value="WRKY_dom_sf"/>
</dbReference>
<keyword evidence="2" id="KW-0805">Transcription regulation</keyword>
<dbReference type="Pfam" id="PF03106">
    <property type="entry name" value="WRKY"/>
    <property type="match status" value="1"/>
</dbReference>
<dbReference type="Gene3D" id="2.20.25.80">
    <property type="entry name" value="WRKY domain"/>
    <property type="match status" value="1"/>
</dbReference>
<feature type="domain" description="WRKY" evidence="7">
    <location>
        <begin position="125"/>
        <end position="187"/>
    </location>
</feature>
<evidence type="ECO:0000256" key="3">
    <source>
        <dbReference type="ARBA" id="ARBA00023125"/>
    </source>
</evidence>
<protein>
    <submittedName>
        <fullName evidence="8">WRKY transcription factor 55</fullName>
    </submittedName>
</protein>
<dbReference type="SUPFAM" id="SSF118290">
    <property type="entry name" value="WRKY DNA-binding domain"/>
    <property type="match status" value="1"/>
</dbReference>
<evidence type="ECO:0000259" key="7">
    <source>
        <dbReference type="PROSITE" id="PS50811"/>
    </source>
</evidence>
<dbReference type="PANTHER" id="PTHR32096">
    <property type="entry name" value="WRKY TRANSCRIPTION FACTOR 30-RELATED-RELATED"/>
    <property type="match status" value="1"/>
</dbReference>
<reference evidence="8" key="1">
    <citation type="submission" date="2020-09" db="EMBL/GenBank/DDBJ databases">
        <title>Genome-Enabled Discovery of Anthraquinone Biosynthesis in Senna tora.</title>
        <authorList>
            <person name="Kang S.-H."/>
            <person name="Pandey R.P."/>
            <person name="Lee C.-M."/>
            <person name="Sim J.-S."/>
            <person name="Jeong J.-T."/>
            <person name="Choi B.-S."/>
            <person name="Jung M."/>
            <person name="Ginzburg D."/>
            <person name="Zhao K."/>
            <person name="Won S.Y."/>
            <person name="Oh T.-J."/>
            <person name="Yu Y."/>
            <person name="Kim N.-H."/>
            <person name="Lee O.R."/>
            <person name="Lee T.-H."/>
            <person name="Bashyal P."/>
            <person name="Kim T.-S."/>
            <person name="Lee W.-H."/>
            <person name="Kawkins C."/>
            <person name="Kim C.-K."/>
            <person name="Kim J.S."/>
            <person name="Ahn B.O."/>
            <person name="Rhee S.Y."/>
            <person name="Sohng J.K."/>
        </authorList>
    </citation>
    <scope>NUCLEOTIDE SEQUENCE</scope>
    <source>
        <tissue evidence="8">Leaf</tissue>
    </source>
</reference>